<feature type="compositionally biased region" description="Basic and acidic residues" evidence="1">
    <location>
        <begin position="270"/>
        <end position="294"/>
    </location>
</feature>
<protein>
    <submittedName>
        <fullName evidence="2">Uncharacterized protein</fullName>
    </submittedName>
</protein>
<feature type="compositionally biased region" description="Basic and acidic residues" evidence="1">
    <location>
        <begin position="38"/>
        <end position="48"/>
    </location>
</feature>
<dbReference type="AlphaFoldDB" id="A0A371NUT7"/>
<feature type="compositionally biased region" description="Low complexity" evidence="1">
    <location>
        <begin position="299"/>
        <end position="308"/>
    </location>
</feature>
<feature type="region of interest" description="Disordered" evidence="1">
    <location>
        <begin position="36"/>
        <end position="148"/>
    </location>
</feature>
<comment type="caution">
    <text evidence="2">The sequence shown here is derived from an EMBL/GenBank/DDBJ whole genome shotgun (WGS) entry which is preliminary data.</text>
</comment>
<feature type="compositionally biased region" description="Low complexity" evidence="1">
    <location>
        <begin position="330"/>
        <end position="339"/>
    </location>
</feature>
<reference evidence="2 3" key="1">
    <citation type="submission" date="2018-08" db="EMBL/GenBank/DDBJ databases">
        <title>Isolation, diversity and antifungal activity of Actinobacteria from cow dung.</title>
        <authorList>
            <person name="Ling L."/>
        </authorList>
    </citation>
    <scope>NUCLEOTIDE SEQUENCE [LARGE SCALE GENOMIC DNA]</scope>
    <source>
        <strain evidence="2 3">NEAU-LLE</strain>
    </source>
</reference>
<evidence type="ECO:0000256" key="1">
    <source>
        <dbReference type="SAM" id="MobiDB-lite"/>
    </source>
</evidence>
<feature type="region of interest" description="Disordered" evidence="1">
    <location>
        <begin position="162"/>
        <end position="211"/>
    </location>
</feature>
<evidence type="ECO:0000313" key="2">
    <source>
        <dbReference type="EMBL" id="REJ06233.1"/>
    </source>
</evidence>
<feature type="compositionally biased region" description="Low complexity" evidence="1">
    <location>
        <begin position="357"/>
        <end position="380"/>
    </location>
</feature>
<sequence length="417" mass="43151">MTAATSRRRVPTVAIWGALGVLAWALIVVLFGGGSAHASDRGTPHDRPAASSQQDALRDRDASHGTRAASGAHHAIAKAPAVTQTVPQDQQTKRQDQAQQDRAQHEEQPPAKTAEQAPAPKSPVATDRGHHSAKSASNTTPQRSAVKQVAYETEAAPIELAPLRTAPAVRTSESQRESDGDDDGIRAAQGGLTSFTSLDGVRPRTDAGEKSLGSADLLTHAGQAIDSDHADQTSVVKDTVAATSSWASTSTESVSTGAKKAHRAASHHVSRGDRDHDHARAWKGDRRHHGQDARRGHHAAAPAAPAVAKTRHATAPSWSRGLVAHHPVATAAAAPSATSPDESQPEPPGRGDDAEFSVPSGPAPSTSSSSSTSVPLVVATRPVSDLQARDGTPVRAAEATQSVVPAAPVFTTDVSPD</sequence>
<dbReference type="RefSeq" id="WP_116241649.1">
    <property type="nucleotide sequence ID" value="NZ_QUAB01000037.1"/>
</dbReference>
<gene>
    <name evidence="2" type="ORF">DY023_07095</name>
</gene>
<feature type="compositionally biased region" description="Low complexity" evidence="1">
    <location>
        <begin position="68"/>
        <end position="81"/>
    </location>
</feature>
<keyword evidence="3" id="KW-1185">Reference proteome</keyword>
<name>A0A371NUT7_9MICO</name>
<organism evidence="2 3">
    <name type="scientific">Microbacterium bovistercoris</name>
    <dbReference type="NCBI Taxonomy" id="2293570"/>
    <lineage>
        <taxon>Bacteria</taxon>
        <taxon>Bacillati</taxon>
        <taxon>Actinomycetota</taxon>
        <taxon>Actinomycetes</taxon>
        <taxon>Micrococcales</taxon>
        <taxon>Microbacteriaceae</taxon>
        <taxon>Microbacterium</taxon>
    </lineage>
</organism>
<feature type="compositionally biased region" description="Low complexity" evidence="1">
    <location>
        <begin position="244"/>
        <end position="256"/>
    </location>
</feature>
<proteinExistence type="predicted"/>
<evidence type="ECO:0000313" key="3">
    <source>
        <dbReference type="Proteomes" id="UP000262172"/>
    </source>
</evidence>
<feature type="compositionally biased region" description="Polar residues" evidence="1">
    <location>
        <begin position="134"/>
        <end position="145"/>
    </location>
</feature>
<feature type="compositionally biased region" description="Basic residues" evidence="1">
    <location>
        <begin position="259"/>
        <end position="269"/>
    </location>
</feature>
<dbReference type="Proteomes" id="UP000262172">
    <property type="component" value="Unassembled WGS sequence"/>
</dbReference>
<feature type="region of interest" description="Disordered" evidence="1">
    <location>
        <begin position="330"/>
        <end position="400"/>
    </location>
</feature>
<accession>A0A371NUT7</accession>
<dbReference type="EMBL" id="QUAB01000037">
    <property type="protein sequence ID" value="REJ06233.1"/>
    <property type="molecule type" value="Genomic_DNA"/>
</dbReference>
<feature type="region of interest" description="Disordered" evidence="1">
    <location>
        <begin position="244"/>
        <end position="316"/>
    </location>
</feature>